<dbReference type="InterPro" id="IPR000253">
    <property type="entry name" value="FHA_dom"/>
</dbReference>
<feature type="domain" description="FHA" evidence="2">
    <location>
        <begin position="23"/>
        <end position="72"/>
    </location>
</feature>
<dbReference type="CDD" id="cd00060">
    <property type="entry name" value="FHA"/>
    <property type="match status" value="1"/>
</dbReference>
<dbReference type="Pfam" id="PF00498">
    <property type="entry name" value="FHA"/>
    <property type="match status" value="1"/>
</dbReference>
<dbReference type="EMBL" id="CP036281">
    <property type="protein sequence ID" value="QDU81597.1"/>
    <property type="molecule type" value="Genomic_DNA"/>
</dbReference>
<feature type="compositionally biased region" description="Polar residues" evidence="1">
    <location>
        <begin position="144"/>
        <end position="164"/>
    </location>
</feature>
<dbReference type="SMART" id="SM00240">
    <property type="entry name" value="FHA"/>
    <property type="match status" value="1"/>
</dbReference>
<dbReference type="RefSeq" id="WP_144997075.1">
    <property type="nucleotide sequence ID" value="NZ_CP036281.1"/>
</dbReference>
<reference evidence="3 4" key="1">
    <citation type="submission" date="2019-02" db="EMBL/GenBank/DDBJ databases">
        <title>Deep-cultivation of Planctomycetes and their phenomic and genomic characterization uncovers novel biology.</title>
        <authorList>
            <person name="Wiegand S."/>
            <person name="Jogler M."/>
            <person name="Boedeker C."/>
            <person name="Pinto D."/>
            <person name="Vollmers J."/>
            <person name="Rivas-Marin E."/>
            <person name="Kohn T."/>
            <person name="Peeters S.H."/>
            <person name="Heuer A."/>
            <person name="Rast P."/>
            <person name="Oberbeckmann S."/>
            <person name="Bunk B."/>
            <person name="Jeske O."/>
            <person name="Meyerdierks A."/>
            <person name="Storesund J.E."/>
            <person name="Kallscheuer N."/>
            <person name="Luecker S."/>
            <person name="Lage O.M."/>
            <person name="Pohl T."/>
            <person name="Merkel B.J."/>
            <person name="Hornburger P."/>
            <person name="Mueller R.-W."/>
            <person name="Bruemmer F."/>
            <person name="Labrenz M."/>
            <person name="Spormann A.M."/>
            <person name="Op den Camp H."/>
            <person name="Overmann J."/>
            <person name="Amann R."/>
            <person name="Jetten M.S.M."/>
            <person name="Mascher T."/>
            <person name="Medema M.H."/>
            <person name="Devos D.P."/>
            <person name="Kaster A.-K."/>
            <person name="Ovreas L."/>
            <person name="Rohde M."/>
            <person name="Galperin M.Y."/>
            <person name="Jogler C."/>
        </authorList>
    </citation>
    <scope>NUCLEOTIDE SEQUENCE [LARGE SCALE GENOMIC DNA]</scope>
    <source>
        <strain evidence="3 4">Pla110</strain>
    </source>
</reference>
<accession>A0A518CQU1</accession>
<dbReference type="PROSITE" id="PS50006">
    <property type="entry name" value="FHA_DOMAIN"/>
    <property type="match status" value="1"/>
</dbReference>
<dbReference type="SUPFAM" id="SSF49879">
    <property type="entry name" value="SMAD/FHA domain"/>
    <property type="match status" value="1"/>
</dbReference>
<evidence type="ECO:0000259" key="2">
    <source>
        <dbReference type="PROSITE" id="PS50006"/>
    </source>
</evidence>
<dbReference type="AlphaFoldDB" id="A0A518CQU1"/>
<evidence type="ECO:0000256" key="1">
    <source>
        <dbReference type="SAM" id="MobiDB-lite"/>
    </source>
</evidence>
<dbReference type="Proteomes" id="UP000317178">
    <property type="component" value="Chromosome"/>
</dbReference>
<proteinExistence type="predicted"/>
<dbReference type="KEGG" id="plon:Pla110_33390"/>
<keyword evidence="4" id="KW-1185">Reference proteome</keyword>
<evidence type="ECO:0000313" key="4">
    <source>
        <dbReference type="Proteomes" id="UP000317178"/>
    </source>
</evidence>
<gene>
    <name evidence="3" type="ORF">Pla110_33390</name>
</gene>
<dbReference type="OrthoDB" id="9816434at2"/>
<evidence type="ECO:0000313" key="3">
    <source>
        <dbReference type="EMBL" id="QDU81597.1"/>
    </source>
</evidence>
<sequence length="198" mass="22288">MKVILRVERGEAPSKRFAVSRNTLIGRSNSCDLRIESDDVSRRHCFLLVTDRGVWVRDLASSNGTQVEGLSVQTGEDFQLNPGSRVSVGPVEFTVHFELSRQPAMAHLGSKGNDTFSEERYHRDETEMLDPDTPRFSMDEDTITTRPGSRVSAKQRSTSVSGNEQSHRFDQAGYPQNDDSGRLRTLFSNLVGWKKNRP</sequence>
<name>A0A518CQU1_9PLAN</name>
<dbReference type="Gene3D" id="2.60.200.20">
    <property type="match status" value="1"/>
</dbReference>
<protein>
    <submittedName>
        <fullName evidence="3">FHA domain protein</fullName>
    </submittedName>
</protein>
<dbReference type="InterPro" id="IPR008984">
    <property type="entry name" value="SMAD_FHA_dom_sf"/>
</dbReference>
<feature type="region of interest" description="Disordered" evidence="1">
    <location>
        <begin position="124"/>
        <end position="182"/>
    </location>
</feature>
<organism evidence="3 4">
    <name type="scientific">Polystyrenella longa</name>
    <dbReference type="NCBI Taxonomy" id="2528007"/>
    <lineage>
        <taxon>Bacteria</taxon>
        <taxon>Pseudomonadati</taxon>
        <taxon>Planctomycetota</taxon>
        <taxon>Planctomycetia</taxon>
        <taxon>Planctomycetales</taxon>
        <taxon>Planctomycetaceae</taxon>
        <taxon>Polystyrenella</taxon>
    </lineage>
</organism>